<dbReference type="InterPro" id="IPR026467">
    <property type="entry name" value="Ser/Gly_Cys_C_dom"/>
</dbReference>
<sequence length="221" mass="23154">MVAVLIVVVTVALLMVAGLIALRLAMHAPRGYAGPDLGPYELALLAAGRFRVLNTALASLAADKRVRIPPTGILTLAGTTSTDPAHPAKVMEPVEAEVLGLLEGRRDGLPVWEIKAALVQGAAVTALIERLEELGLVAAGDDSRQVVPTRAGQAALAHYRLRHREGRSLPPRSRDHVTVDASNLFGVALYGLGQVVDRELATVLSTSGVLPSSGPARAGRH</sequence>
<organism evidence="1 2">
    <name type="scientific">Streptosporangium subroseum</name>
    <dbReference type="NCBI Taxonomy" id="106412"/>
    <lineage>
        <taxon>Bacteria</taxon>
        <taxon>Bacillati</taxon>
        <taxon>Actinomycetota</taxon>
        <taxon>Actinomycetes</taxon>
        <taxon>Streptosporangiales</taxon>
        <taxon>Streptosporangiaceae</taxon>
        <taxon>Streptosporangium</taxon>
    </lineage>
</organism>
<evidence type="ECO:0000313" key="2">
    <source>
        <dbReference type="Proteomes" id="UP000198282"/>
    </source>
</evidence>
<dbReference type="Proteomes" id="UP000198282">
    <property type="component" value="Unassembled WGS sequence"/>
</dbReference>
<accession>A0A239MGX4</accession>
<dbReference type="NCBIfam" id="TIGR04222">
    <property type="entry name" value="near_uncomplex"/>
    <property type="match status" value="1"/>
</dbReference>
<reference evidence="1 2" key="1">
    <citation type="submission" date="2017-06" db="EMBL/GenBank/DDBJ databases">
        <authorList>
            <person name="Kim H.J."/>
            <person name="Triplett B.A."/>
        </authorList>
    </citation>
    <scope>NUCLEOTIDE SEQUENCE [LARGE SCALE GENOMIC DNA]</scope>
    <source>
        <strain evidence="1 2">CGMCC 4.2132</strain>
    </source>
</reference>
<name>A0A239MGX4_9ACTN</name>
<gene>
    <name evidence="1" type="ORF">SAMN05216276_104166</name>
</gene>
<evidence type="ECO:0000313" key="1">
    <source>
        <dbReference type="EMBL" id="SNT42277.1"/>
    </source>
</evidence>
<dbReference type="OrthoDB" id="3620552at2"/>
<dbReference type="RefSeq" id="WP_089211014.1">
    <property type="nucleotide sequence ID" value="NZ_FZOD01000041.1"/>
</dbReference>
<protein>
    <submittedName>
        <fullName evidence="1">TIGR04222 domain-containing protein</fullName>
    </submittedName>
</protein>
<dbReference type="AlphaFoldDB" id="A0A239MGX4"/>
<dbReference type="Gene3D" id="1.10.10.10">
    <property type="entry name" value="Winged helix-like DNA-binding domain superfamily/Winged helix DNA-binding domain"/>
    <property type="match status" value="1"/>
</dbReference>
<dbReference type="InterPro" id="IPR036388">
    <property type="entry name" value="WH-like_DNA-bd_sf"/>
</dbReference>
<proteinExistence type="predicted"/>
<dbReference type="EMBL" id="FZOD01000041">
    <property type="protein sequence ID" value="SNT42277.1"/>
    <property type="molecule type" value="Genomic_DNA"/>
</dbReference>
<keyword evidence="2" id="KW-1185">Reference proteome</keyword>